<evidence type="ECO:0000313" key="2">
    <source>
        <dbReference type="Proteomes" id="UP000319576"/>
    </source>
</evidence>
<proteinExistence type="predicted"/>
<sequence length="64" mass="7298">MPRPKCQFPSYCKHPQQNSARCWLNRRWVTLGRYDSPESRAEFARICAEISATSDQASVARAAP</sequence>
<dbReference type="Proteomes" id="UP000319576">
    <property type="component" value="Chromosome"/>
</dbReference>
<keyword evidence="2" id="KW-1185">Reference proteome</keyword>
<gene>
    <name evidence="1" type="ORF">ETAA1_57900</name>
</gene>
<dbReference type="KEGG" id="uli:ETAA1_57900"/>
<organism evidence="1 2">
    <name type="scientific">Urbifossiella limnaea</name>
    <dbReference type="NCBI Taxonomy" id="2528023"/>
    <lineage>
        <taxon>Bacteria</taxon>
        <taxon>Pseudomonadati</taxon>
        <taxon>Planctomycetota</taxon>
        <taxon>Planctomycetia</taxon>
        <taxon>Gemmatales</taxon>
        <taxon>Gemmataceae</taxon>
        <taxon>Urbifossiella</taxon>
    </lineage>
</organism>
<protein>
    <submittedName>
        <fullName evidence="1">Uncharacterized protein</fullName>
    </submittedName>
</protein>
<evidence type="ECO:0000313" key="1">
    <source>
        <dbReference type="EMBL" id="QDU23782.1"/>
    </source>
</evidence>
<dbReference type="EMBL" id="CP036273">
    <property type="protein sequence ID" value="QDU23782.1"/>
    <property type="molecule type" value="Genomic_DNA"/>
</dbReference>
<name>A0A517Y1Z4_9BACT</name>
<dbReference type="AlphaFoldDB" id="A0A517Y1Z4"/>
<accession>A0A517Y1Z4</accession>
<reference evidence="1 2" key="1">
    <citation type="submission" date="2019-02" db="EMBL/GenBank/DDBJ databases">
        <title>Deep-cultivation of Planctomycetes and their phenomic and genomic characterization uncovers novel biology.</title>
        <authorList>
            <person name="Wiegand S."/>
            <person name="Jogler M."/>
            <person name="Boedeker C."/>
            <person name="Pinto D."/>
            <person name="Vollmers J."/>
            <person name="Rivas-Marin E."/>
            <person name="Kohn T."/>
            <person name="Peeters S.H."/>
            <person name="Heuer A."/>
            <person name="Rast P."/>
            <person name="Oberbeckmann S."/>
            <person name="Bunk B."/>
            <person name="Jeske O."/>
            <person name="Meyerdierks A."/>
            <person name="Storesund J.E."/>
            <person name="Kallscheuer N."/>
            <person name="Luecker S."/>
            <person name="Lage O.M."/>
            <person name="Pohl T."/>
            <person name="Merkel B.J."/>
            <person name="Hornburger P."/>
            <person name="Mueller R.-W."/>
            <person name="Bruemmer F."/>
            <person name="Labrenz M."/>
            <person name="Spormann A.M."/>
            <person name="Op den Camp H."/>
            <person name="Overmann J."/>
            <person name="Amann R."/>
            <person name="Jetten M.S.M."/>
            <person name="Mascher T."/>
            <person name="Medema M.H."/>
            <person name="Devos D.P."/>
            <person name="Kaster A.-K."/>
            <person name="Ovreas L."/>
            <person name="Rohde M."/>
            <person name="Galperin M.Y."/>
            <person name="Jogler C."/>
        </authorList>
    </citation>
    <scope>NUCLEOTIDE SEQUENCE [LARGE SCALE GENOMIC DNA]</scope>
    <source>
        <strain evidence="1 2">ETA_A1</strain>
    </source>
</reference>